<dbReference type="Proteomes" id="UP000000642">
    <property type="component" value="Chromosome"/>
</dbReference>
<feature type="domain" description="Bordetella pertussis toxin B subunit 2/3 C-terminal" evidence="2">
    <location>
        <begin position="28"/>
        <end position="130"/>
    </location>
</feature>
<dbReference type="InterPro" id="IPR020063">
    <property type="entry name" value="ToxinB_su2/3_C_BORPE"/>
</dbReference>
<dbReference type="KEGG" id="yen:YE1123A"/>
<dbReference type="SUPFAM" id="SSF50203">
    <property type="entry name" value="Bacterial enterotoxins"/>
    <property type="match status" value="1"/>
</dbReference>
<keyword evidence="1" id="KW-0732">Signal</keyword>
<dbReference type="HOGENOM" id="CLU_151838_0_0_6"/>
<name>A1JKZ3_YERE8</name>
<dbReference type="AlphaFoldDB" id="A1JKZ3"/>
<feature type="chain" id="PRO_5002635459" evidence="1">
    <location>
        <begin position="23"/>
        <end position="141"/>
    </location>
</feature>
<organism evidence="3 4">
    <name type="scientific">Yersinia enterocolitica serotype O:8 / biotype 1B (strain NCTC 13174 / 8081)</name>
    <dbReference type="NCBI Taxonomy" id="393305"/>
    <lineage>
        <taxon>Bacteria</taxon>
        <taxon>Pseudomonadati</taxon>
        <taxon>Pseudomonadota</taxon>
        <taxon>Gammaproteobacteria</taxon>
        <taxon>Enterobacterales</taxon>
        <taxon>Yersiniaceae</taxon>
        <taxon>Yersinia</taxon>
    </lineage>
</organism>
<dbReference type="Gene3D" id="2.40.50.110">
    <property type="match status" value="1"/>
</dbReference>
<gene>
    <name evidence="3" type="ORF">YE1123A</name>
</gene>
<reference evidence="3 4" key="1">
    <citation type="journal article" date="2006" name="PLoS Genet.">
        <title>The complete genome sequence and comparative genome analysis of the high pathogenicity Yersinia enterocolitica strain 8081.</title>
        <authorList>
            <person name="Thomson N.R."/>
            <person name="Howard S."/>
            <person name="Wren B.W."/>
            <person name="Holden M.T.G."/>
            <person name="Crossman L."/>
            <person name="Challis G.L."/>
            <person name="Churcher C."/>
            <person name="Mungall K."/>
            <person name="Brooks K."/>
            <person name="Chillingworth T."/>
            <person name="Feltwell T."/>
            <person name="Abdellah Z."/>
            <person name="Hauser H."/>
            <person name="Jagels K."/>
            <person name="Maddison M."/>
            <person name="Moule S."/>
            <person name="Sanders M."/>
            <person name="Whitehead S."/>
            <person name="Quail M.A."/>
            <person name="Dougan G."/>
            <person name="Parkhill J."/>
            <person name="Prentice M.B."/>
        </authorList>
    </citation>
    <scope>NUCLEOTIDE SEQUENCE [LARGE SCALE GENOMIC DNA]</scope>
    <source>
        <strain evidence="4">NCTC 13174 / 8081</strain>
    </source>
</reference>
<protein>
    <submittedName>
        <fullName evidence="3">Exported protein</fullName>
    </submittedName>
</protein>
<dbReference type="NCBIfam" id="NF038397">
    <property type="entry name" value="AB5_pltB_like"/>
    <property type="match status" value="1"/>
</dbReference>
<accession>A1JKZ3</accession>
<dbReference type="InterPro" id="IPR008992">
    <property type="entry name" value="Enterotoxin"/>
</dbReference>
<dbReference type="eggNOG" id="ENOG5032YDZ">
    <property type="taxonomic scope" value="Bacteria"/>
</dbReference>
<proteinExistence type="predicted"/>
<evidence type="ECO:0000313" key="3">
    <source>
        <dbReference type="EMBL" id="CAL11219.1"/>
    </source>
</evidence>
<feature type="signal peptide" evidence="1">
    <location>
        <begin position="1"/>
        <end position="22"/>
    </location>
</feature>
<dbReference type="NCBIfam" id="NF011800">
    <property type="entry name" value="PRK15265.1"/>
    <property type="match status" value="1"/>
</dbReference>
<evidence type="ECO:0000256" key="1">
    <source>
        <dbReference type="SAM" id="SignalP"/>
    </source>
</evidence>
<dbReference type="OrthoDB" id="9942553at2"/>
<dbReference type="EMBL" id="AM286415">
    <property type="protein sequence ID" value="CAL11219.1"/>
    <property type="molecule type" value="Genomic_DNA"/>
</dbReference>
<evidence type="ECO:0000259" key="2">
    <source>
        <dbReference type="Pfam" id="PF02918"/>
    </source>
</evidence>
<sequence length="141" mass="15598">MAIMKIKAIALASLLVSSVTSAAMKDYDTYYSNVIINNFSSGVYNSGGKDTTFFCIGYTRVGNKPDINNACKVDVYGKYKNGFSAMMDTAKFYYSTGLQVRVYIKKDVWYDPAFRTGFSANELIAITSCSSHDYCVGPKLK</sequence>
<dbReference type="GO" id="GO:0005576">
    <property type="term" value="C:extracellular region"/>
    <property type="evidence" value="ECO:0007669"/>
    <property type="project" value="InterPro"/>
</dbReference>
<dbReference type="Pfam" id="PF02918">
    <property type="entry name" value="Pertussis_S2S3"/>
    <property type="match status" value="1"/>
</dbReference>
<evidence type="ECO:0000313" key="4">
    <source>
        <dbReference type="Proteomes" id="UP000000642"/>
    </source>
</evidence>